<evidence type="ECO:0000259" key="2">
    <source>
        <dbReference type="Pfam" id="PF03732"/>
    </source>
</evidence>
<dbReference type="Pfam" id="PF03732">
    <property type="entry name" value="Retrotrans_gag"/>
    <property type="match status" value="1"/>
</dbReference>
<feature type="compositionally biased region" description="Low complexity" evidence="1">
    <location>
        <begin position="148"/>
        <end position="159"/>
    </location>
</feature>
<sequence length="763" mass="86995">MVVRTVACELLAELSWLVWDAEDSLEFYPAQASQSFFSLPRSLRPRNRESSQQRQGAHWAEETGCPSGSLWSVGGDRENWVLGVGQGSGSRVVTVGIRAWSWLRVGAVRLGSWLSGRMSPRCPRRGRSRRRSRQTSQWHSLRVHRQQQPRQQQQEYHPQPQQYADWFPMAEQFFRAMYQGAWQPGQAVAGGQFPVPPPAVPEQQEVEPEVEQPVRQQRSGTGSTRSGQRRAAVSEARTALLERFLRLRPPMFHGEYDPDKAESWTHELERIFETMECAEEDQVRLAVYQLKGAAHEWWRVQRQTHFQGQRLDQISWQQFSEVFHGEYFPDYSRRERRDQLHELVQGDLTVSQYHQRFVRLLRHVPHVAGSDQACAERFIAGLRPDLSSGSCLLAGVDGAVSRGVSPGHFRRDCPRGQAPQQQQPVQYAQQPPQYQYPPQQQAPHQQQRGQYQQQVQQFPQPQQYQSYQQQQQQFPQHQQPPQQQPQQAPQQQPQQAPQHGRGRGRVMALTREQAEASNLVIDDIPTVAFWFDGWRHGVCRLLEGDMAYVAFPSCRPRRRLTDVTGVLCVSTALAVSAGSRRYGRRDQGRDGGCVAFGGPVRRGACRLFWDAGLSPGARAPFPLSPFFFPFFLSLPLRALLGGRGAFSMVVAAVLRWASFRCAGVVFVPCGARRRRFYLREGPVGRVLHLEVDSGAEGKTVVRTVACQSLAELSWLVWDAEDSLEFYPTQASQSFFSLPRSLRPRNRESSQKRQGARRAKETGR</sequence>
<feature type="compositionally biased region" description="Low complexity" evidence="1">
    <location>
        <begin position="415"/>
        <end position="498"/>
    </location>
</feature>
<dbReference type="EMBL" id="NMUH01000605">
    <property type="protein sequence ID" value="MQL82048.1"/>
    <property type="molecule type" value="Genomic_DNA"/>
</dbReference>
<protein>
    <recommendedName>
        <fullName evidence="2">Retrotransposon gag domain-containing protein</fullName>
    </recommendedName>
</protein>
<feature type="region of interest" description="Disordered" evidence="1">
    <location>
        <begin position="738"/>
        <end position="763"/>
    </location>
</feature>
<gene>
    <name evidence="3" type="ORF">Taro_014512</name>
</gene>
<accession>A0A843UER7</accession>
<name>A0A843UER7_COLES</name>
<dbReference type="OrthoDB" id="2272416at2759"/>
<feature type="compositionally biased region" description="Basic residues" evidence="1">
    <location>
        <begin position="122"/>
        <end position="133"/>
    </location>
</feature>
<evidence type="ECO:0000256" key="1">
    <source>
        <dbReference type="SAM" id="MobiDB-lite"/>
    </source>
</evidence>
<feature type="region of interest" description="Disordered" evidence="1">
    <location>
        <begin position="119"/>
        <end position="159"/>
    </location>
</feature>
<reference evidence="3" key="1">
    <citation type="submission" date="2017-07" db="EMBL/GenBank/DDBJ databases">
        <title>Taro Niue Genome Assembly and Annotation.</title>
        <authorList>
            <person name="Atibalentja N."/>
            <person name="Keating K."/>
            <person name="Fields C.J."/>
        </authorList>
    </citation>
    <scope>NUCLEOTIDE SEQUENCE</scope>
    <source>
        <strain evidence="3">Niue_2</strain>
        <tissue evidence="3">Leaf</tissue>
    </source>
</reference>
<evidence type="ECO:0000313" key="4">
    <source>
        <dbReference type="Proteomes" id="UP000652761"/>
    </source>
</evidence>
<organism evidence="3 4">
    <name type="scientific">Colocasia esculenta</name>
    <name type="common">Wild taro</name>
    <name type="synonym">Arum esculentum</name>
    <dbReference type="NCBI Taxonomy" id="4460"/>
    <lineage>
        <taxon>Eukaryota</taxon>
        <taxon>Viridiplantae</taxon>
        <taxon>Streptophyta</taxon>
        <taxon>Embryophyta</taxon>
        <taxon>Tracheophyta</taxon>
        <taxon>Spermatophyta</taxon>
        <taxon>Magnoliopsida</taxon>
        <taxon>Liliopsida</taxon>
        <taxon>Araceae</taxon>
        <taxon>Aroideae</taxon>
        <taxon>Colocasieae</taxon>
        <taxon>Colocasia</taxon>
    </lineage>
</organism>
<dbReference type="Proteomes" id="UP000652761">
    <property type="component" value="Unassembled WGS sequence"/>
</dbReference>
<proteinExistence type="predicted"/>
<dbReference type="InterPro" id="IPR005162">
    <property type="entry name" value="Retrotrans_gag_dom"/>
</dbReference>
<feature type="region of interest" description="Disordered" evidence="1">
    <location>
        <begin position="188"/>
        <end position="232"/>
    </location>
</feature>
<comment type="caution">
    <text evidence="3">The sequence shown here is derived from an EMBL/GenBank/DDBJ whole genome shotgun (WGS) entry which is preliminary data.</text>
</comment>
<keyword evidence="4" id="KW-1185">Reference proteome</keyword>
<feature type="region of interest" description="Disordered" evidence="1">
    <location>
        <begin position="403"/>
        <end position="505"/>
    </location>
</feature>
<dbReference type="AlphaFoldDB" id="A0A843UER7"/>
<feature type="domain" description="Retrotransposon gag" evidence="2">
    <location>
        <begin position="284"/>
        <end position="384"/>
    </location>
</feature>
<evidence type="ECO:0000313" key="3">
    <source>
        <dbReference type="EMBL" id="MQL82048.1"/>
    </source>
</evidence>